<evidence type="ECO:0000313" key="1">
    <source>
        <dbReference type="EMBL" id="TQJ05379.1"/>
    </source>
</evidence>
<evidence type="ECO:0000313" key="2">
    <source>
        <dbReference type="Proteomes" id="UP000320876"/>
    </source>
</evidence>
<sequence length="122" mass="12942">MTSDNPANPGYQINITGNNYGAVNVGGTTHGPMSGATVHQTSAELLTLLDRLRAEQAGQQDIERHLEGLAEDVRAARAGEAVEPAAVLSRWERVKGLLTQVSQAGEPVVRISEQLNQLFGPG</sequence>
<dbReference type="EMBL" id="VFML01000001">
    <property type="protein sequence ID" value="TQJ05379.1"/>
    <property type="molecule type" value="Genomic_DNA"/>
</dbReference>
<gene>
    <name evidence="1" type="ORF">FB471_5208</name>
</gene>
<dbReference type="RefSeq" id="WP_142000915.1">
    <property type="nucleotide sequence ID" value="NZ_VFML01000001.1"/>
</dbReference>
<organism evidence="1 2">
    <name type="scientific">Amycolatopsis cihanbeyliensis</name>
    <dbReference type="NCBI Taxonomy" id="1128664"/>
    <lineage>
        <taxon>Bacteria</taxon>
        <taxon>Bacillati</taxon>
        <taxon>Actinomycetota</taxon>
        <taxon>Actinomycetes</taxon>
        <taxon>Pseudonocardiales</taxon>
        <taxon>Pseudonocardiaceae</taxon>
        <taxon>Amycolatopsis</taxon>
    </lineage>
</organism>
<reference evidence="1 2" key="1">
    <citation type="submission" date="2019-06" db="EMBL/GenBank/DDBJ databases">
        <title>Sequencing the genomes of 1000 actinobacteria strains.</title>
        <authorList>
            <person name="Klenk H.-P."/>
        </authorList>
    </citation>
    <scope>NUCLEOTIDE SEQUENCE [LARGE SCALE GENOMIC DNA]</scope>
    <source>
        <strain evidence="1 2">DSM 45679</strain>
    </source>
</reference>
<protein>
    <submittedName>
        <fullName evidence="1">Uncharacterized protein</fullName>
    </submittedName>
</protein>
<dbReference type="OrthoDB" id="9921303at2"/>
<comment type="caution">
    <text evidence="1">The sequence shown here is derived from an EMBL/GenBank/DDBJ whole genome shotgun (WGS) entry which is preliminary data.</text>
</comment>
<dbReference type="AlphaFoldDB" id="A0A542DQK0"/>
<name>A0A542DQK0_AMYCI</name>
<dbReference type="Proteomes" id="UP000320876">
    <property type="component" value="Unassembled WGS sequence"/>
</dbReference>
<accession>A0A542DQK0</accession>
<keyword evidence="2" id="KW-1185">Reference proteome</keyword>
<proteinExistence type="predicted"/>